<dbReference type="EMBL" id="JBHMFI010000002">
    <property type="protein sequence ID" value="MFB9074182.1"/>
    <property type="molecule type" value="Genomic_DNA"/>
</dbReference>
<protein>
    <submittedName>
        <fullName evidence="2">Uncharacterized protein</fullName>
    </submittedName>
</protein>
<organism evidence="2 3">
    <name type="scientific">Citricoccus parietis</name>
    <dbReference type="NCBI Taxonomy" id="592307"/>
    <lineage>
        <taxon>Bacteria</taxon>
        <taxon>Bacillati</taxon>
        <taxon>Actinomycetota</taxon>
        <taxon>Actinomycetes</taxon>
        <taxon>Micrococcales</taxon>
        <taxon>Micrococcaceae</taxon>
        <taxon>Citricoccus</taxon>
    </lineage>
</organism>
<feature type="region of interest" description="Disordered" evidence="1">
    <location>
        <begin position="245"/>
        <end position="271"/>
    </location>
</feature>
<evidence type="ECO:0000256" key="1">
    <source>
        <dbReference type="SAM" id="MobiDB-lite"/>
    </source>
</evidence>
<evidence type="ECO:0000313" key="2">
    <source>
        <dbReference type="EMBL" id="MFB9074182.1"/>
    </source>
</evidence>
<evidence type="ECO:0000313" key="3">
    <source>
        <dbReference type="Proteomes" id="UP001589575"/>
    </source>
</evidence>
<gene>
    <name evidence="2" type="ORF">ACFFX0_24495</name>
</gene>
<proteinExistence type="predicted"/>
<dbReference type="Proteomes" id="UP001589575">
    <property type="component" value="Unassembled WGS sequence"/>
</dbReference>
<sequence>MRRKETGRHRRSPRCGDLVRDVLPRTVADDHPDLVDAVGRVAAIGPGPERAILVGGQGEPRGVVPIDVHAGVVGAPAAAVGRQPLVRVEVVQGPVRVVTVLVRVVLAAGLRIAKGGALGDLDCRIGDGTRGGRRGDGVTRGGPGDAHLEGHGVAGGRPRPCRREGAGVVHRGGVDLRRDGHGPAVADARGAGGAPGELHGALLGCRLKGGHVEGAVRHVGGHRLRRPGARGVGGAHRELVAVPVGGDRDGVRGRGPQTGPAAAEGVFVGDR</sequence>
<comment type="caution">
    <text evidence="2">The sequence shown here is derived from an EMBL/GenBank/DDBJ whole genome shotgun (WGS) entry which is preliminary data.</text>
</comment>
<name>A0ABV5G5J5_9MICC</name>
<reference evidence="2 3" key="1">
    <citation type="submission" date="2024-09" db="EMBL/GenBank/DDBJ databases">
        <authorList>
            <person name="Sun Q."/>
            <person name="Mori K."/>
        </authorList>
    </citation>
    <scope>NUCLEOTIDE SEQUENCE [LARGE SCALE GENOMIC DNA]</scope>
    <source>
        <strain evidence="2 3">CCM 7609</strain>
    </source>
</reference>
<accession>A0ABV5G5J5</accession>
<keyword evidence="3" id="KW-1185">Reference proteome</keyword>
<feature type="region of interest" description="Disordered" evidence="1">
    <location>
        <begin position="131"/>
        <end position="161"/>
    </location>
</feature>